<proteinExistence type="predicted"/>
<protein>
    <recommendedName>
        <fullName evidence="3">STAS domain-containing protein</fullName>
    </recommendedName>
</protein>
<gene>
    <name evidence="1" type="ORF">MF672_018140</name>
</gene>
<reference evidence="1 2" key="1">
    <citation type="submission" date="2022-04" db="EMBL/GenBank/DDBJ databases">
        <title>Genome draft of Actinomadura sp. ATCC 31491.</title>
        <authorList>
            <person name="Shi X."/>
            <person name="Du Y."/>
        </authorList>
    </citation>
    <scope>NUCLEOTIDE SEQUENCE [LARGE SCALE GENOMIC DNA]</scope>
    <source>
        <strain evidence="1 2">ATCC 31491</strain>
    </source>
</reference>
<keyword evidence="2" id="KW-1185">Reference proteome</keyword>
<dbReference type="Gene3D" id="3.30.750.24">
    <property type="entry name" value="STAS domain"/>
    <property type="match status" value="1"/>
</dbReference>
<dbReference type="Proteomes" id="UP001317259">
    <property type="component" value="Unassembled WGS sequence"/>
</dbReference>
<evidence type="ECO:0008006" key="3">
    <source>
        <dbReference type="Google" id="ProtNLM"/>
    </source>
</evidence>
<name>A0ABT0FTM8_9ACTN</name>
<evidence type="ECO:0000313" key="2">
    <source>
        <dbReference type="Proteomes" id="UP001317259"/>
    </source>
</evidence>
<organism evidence="1 2">
    <name type="scientific">Actinomadura luzonensis</name>
    <dbReference type="NCBI Taxonomy" id="2805427"/>
    <lineage>
        <taxon>Bacteria</taxon>
        <taxon>Bacillati</taxon>
        <taxon>Actinomycetota</taxon>
        <taxon>Actinomycetes</taxon>
        <taxon>Streptosporangiales</taxon>
        <taxon>Thermomonosporaceae</taxon>
        <taxon>Actinomadura</taxon>
    </lineage>
</organism>
<accession>A0ABT0FTM8</accession>
<sequence length="133" mass="14379">MRLLPATATTVVVIVSGTLTARTWPLLRELLRPLHVRFVVLAAADLRCCDSAARRGLAAMDDLLAARGGRLLIAAAGEVMDDVRRLVAESRMSPSQVCASAHEALLATDVTLQDFLLPDLPLPPAPRRHLRLV</sequence>
<evidence type="ECO:0000313" key="1">
    <source>
        <dbReference type="EMBL" id="MCK2215696.1"/>
    </source>
</evidence>
<dbReference type="EMBL" id="JAKRKC020000001">
    <property type="protein sequence ID" value="MCK2215696.1"/>
    <property type="molecule type" value="Genomic_DNA"/>
</dbReference>
<comment type="caution">
    <text evidence="1">The sequence shown here is derived from an EMBL/GenBank/DDBJ whole genome shotgun (WGS) entry which is preliminary data.</text>
</comment>
<dbReference type="SUPFAM" id="SSF52091">
    <property type="entry name" value="SpoIIaa-like"/>
    <property type="match status" value="1"/>
</dbReference>
<dbReference type="InterPro" id="IPR036513">
    <property type="entry name" value="STAS_dom_sf"/>
</dbReference>
<dbReference type="RefSeq" id="WP_242381984.1">
    <property type="nucleotide sequence ID" value="NZ_JAKRKC020000001.1"/>
</dbReference>